<dbReference type="EMBL" id="BMAR01000001">
    <property type="protein sequence ID" value="GFR39712.1"/>
    <property type="molecule type" value="Genomic_DNA"/>
</dbReference>
<feature type="transmembrane region" description="Helical" evidence="9">
    <location>
        <begin position="2279"/>
        <end position="2300"/>
    </location>
</feature>
<evidence type="ECO:0000256" key="3">
    <source>
        <dbReference type="ARBA" id="ARBA00004613"/>
    </source>
</evidence>
<keyword evidence="9" id="KW-1133">Transmembrane helix</keyword>
<keyword evidence="12" id="KW-1185">Reference proteome</keyword>
<feature type="signal peptide" evidence="10">
    <location>
        <begin position="1"/>
        <end position="25"/>
    </location>
</feature>
<feature type="chain" id="PRO_5041936958" description="Right handed beta helix domain-containing protein" evidence="10">
    <location>
        <begin position="26"/>
        <end position="2711"/>
    </location>
</feature>
<feature type="transmembrane region" description="Helical" evidence="9">
    <location>
        <begin position="2158"/>
        <end position="2180"/>
    </location>
</feature>
<feature type="transmembrane region" description="Helical" evidence="9">
    <location>
        <begin position="2391"/>
        <end position="2410"/>
    </location>
</feature>
<feature type="region of interest" description="Disordered" evidence="8">
    <location>
        <begin position="2531"/>
        <end position="2591"/>
    </location>
</feature>
<feature type="region of interest" description="Disordered" evidence="8">
    <location>
        <begin position="2041"/>
        <end position="2066"/>
    </location>
</feature>
<dbReference type="InterPro" id="IPR011050">
    <property type="entry name" value="Pectin_lyase_fold/virulence"/>
</dbReference>
<feature type="region of interest" description="Disordered" evidence="8">
    <location>
        <begin position="210"/>
        <end position="264"/>
    </location>
</feature>
<feature type="compositionally biased region" description="Pro residues" evidence="8">
    <location>
        <begin position="2044"/>
        <end position="2058"/>
    </location>
</feature>
<protein>
    <recommendedName>
        <fullName evidence="13">Right handed beta helix domain-containing protein</fullName>
    </recommendedName>
</protein>
<sequence length="2711" mass="287501">MLGPLGRMLNIGFLVVVLGSAFCSASKAFAEERARRVLTETVKTYDVIDELDLINKAASAALDGYHRVVFLLPPTTLVLNTPLNLTIDVTIQGAASAGDGLVSVLRCGSASMANLIEFSGSSILLSGVQLQDCVCPGLRIVSKTTANVTITDSVFHNFSRVLASGRVDLSSPGNPERVSDSTAALAIHAIEFSGSLTIRNSKFAGNSFSLPPGVPPATPPDFPPSVPPSGRRLYETDDMEDGTKPAATGATGLPGRLGSPRMGRQASGVRSLSEAVQQGRARTSVPWRRAAGATSAVLDLSWGLAAGSGFGLQRRQLAAASSTSGYSLPLLERARNAQPELEAGPWADDMEAVISVICGGRSDAGCNVRFEDVTISNNTGVATSGLYVLCDGASSCSVDMVNCTVADNKLLWQAATDENSLPQGVDIYGDGPILFRLMTPWLMYTYPLLEYYMTQAAAGGNLFGDSLLVDASQYPTVTGRTLGAVVLHQRNSPTPGSEPSSPAMMKVQITGGSFYGNDGSAIMSTATDFMEMAGGNGTWSGGPPRHSADFNISGISVHDHTSGWPAVWLRWARNANIEDCEMTGSTGAIWLDEIRDTASIVGSSFIGNELTQLWLDYISFMTAALNEGISYGTTVGAGISHTVKVQMTALGDVENTAIIKNCRFEDNSAYITGVLFIRASDSQLVEKNSQPGITQVQVVGTNFTANKCRRSPEICLTAERPLSFAYVYNASVESCRFTGNLNGGVYLDTVHGSVIDSSTFEGNIITYQGSDGEGSDTGYGGAGIIANYVGLGGVNITSSDFINNVAAVGGGAVFLRYFDGAQINGCSFEGNKAQTYDGGALWMEVSSISGNELPAVYIYGSTFSNNSAGRNGGAISGDTITSSTPWTVEECTFTDNVALLSPDVERGPRMQDRAGGGAIYAANTDLHMTKSELTGNKVLGYAGGAVRMVDSSKLQLTTCTFKNNVAIMGGAVAVTRTSQPSAWSDCTFVNNTVVDPWAWPDTTPVEDLRARSLPSLSFIDPGFGGAAYAFSAAIYMMTTGSFVGNSAKLGGAMAMISSPDFFIDPDSYTAYNKAPIYNYSVTPEVAEAAGMLGAGAGAVLPYRVLFANNSALIGGSLYISDVDSVVVRMNLDILVTKPAPLDQTLINQGYMYHSTFTVAFKTYIRYLYPYSAKVHNHPGVLFVNNLANGGAGVYLKGNGKVSLSNCRFAANNASSPPLLANYTGLYGRERDYAIAMAHPCYNGGGGGLCIVGQASEIIQISSSDMILNTAKDGAALYIAEGLECIEQAGCYSVALNAVNMTGNKATSRGGGIFWTHAGVLSINTCPTDYSQSFLTNGTMLGAGNSSMAGDVYSVSYKFPGRKGPSRWYGQLTSGSQKSLVSAWGGPVPSTKAGLYTVNGQLVSVAQATFTQSTPSVANPLVVVDGSVINDTSFKGIPHTYLPCANWNNKAGTGDDIATTPYFLLAPPRVGFYTSNTDIKLQVTVHDWFGQNCTGDSSTQPLVIVSVDSTEVSGALAMEAVDGSANFTSMRLRAREGLHSISMTGRVYSPSRVLLADDVEIYVRPCAINEFLSPKNLDECIVCDVGSYNFNVSAVTCAPCPDNADCGYPNPTACQKESCDPVGFMVPQDGYWHVNFFSNQVLECPNPNSCMSENRSTTLARIQQEIWQLARNIQLNTSNAVADAAAQKHIADMVDSQLGLGLRRLLQQKAISDEEDYARVLEATVGMLSDYQQHQCATGYTGTLCGQCAPGYGWRKIATCVKCPPKALNNLYYLLVTILTLTMLVITVYSSLREQKKPGKLVGGVDPKDSKKKDKQKKDKHAKTTSNLPPAAHSGPVAPPTCALRLASGSMPAEAMAVVSFHNASVTAPQGANGSLTNNGSYYEDPAVAAARGAFGSAPATPKGLHVSLPPRDPSAQSPVVSINGGAPCSPPNGHVVMANGGSLSGAVAEGTELADDGYEAWGPLGEGAEHVNMAFEGGVPLGEGVDYNNVLYEEGLDRNAGRTAAEQIQPAEGFPASERSARSYTRRSVPLILQQIQPLEDTPPQAPRMQPPTAPVQPPGSNHHPMGAGDASHIFGPRPRQFAMPSTIVKILVSYVQVLALLQNVPLDIPGVVDIYYRINNQAISYPGMLVSLDCSLPNEGNLSKAIVRVTLTALAPLYIFAGAIIFFLVYNVLDYFYLIELRAKHATKKRKKVKGPLRAPTFKQHMEDYLGRQLIVTFITIFFFFYPSVVQSLMTIFNCTDVNSASEPDTQLAAGLGTMTDSVWSQDFGLVCYKGTHLGLAMGLGVPGVLLIAIGWPIVSGLLVTQRLPCITNILLTEEMTDFFLADFKPEYVWWESLVMLRKLAIAVIVTLVEANTSAGVQLLLVFIILVIAMAAHLYAQPYRHSYTNFLESMSLVVLLFTLYFSLFFSFSNDISSGGRIAISIIILVLNIVMVLTLVRYVLRAYWSVALDNTGLAKLDAATRRRLTPAEIQQRILENMAASQGSVTARQMDARPSYGARMAGLYAAAFWASMRVNSTTSRVMTRVRTLLDAPPPMDPDNPDAETGPNLERNSAPGRLASVTAAGRPPHMSMSALPSRNSSFVSHSNTTTTHGAEISAAAAAAAAANGGGFVPARPAAPAQSASAREPLGVGRTPSQSSNPRLPPYPVALDPEAKAAGKPAVMLTSSASAGPRLGTQAPPRVQSRLSAVATARPNGSIELTPPPHAESE</sequence>
<gene>
    <name evidence="11" type="ORF">Agub_g192</name>
</gene>
<dbReference type="SMART" id="SM00710">
    <property type="entry name" value="PbH1"/>
    <property type="match status" value="16"/>
</dbReference>
<evidence type="ECO:0000313" key="12">
    <source>
        <dbReference type="Proteomes" id="UP001054857"/>
    </source>
</evidence>
<evidence type="ECO:0000256" key="1">
    <source>
        <dbReference type="ARBA" id="ARBA00004196"/>
    </source>
</evidence>
<dbReference type="PANTHER" id="PTHR11319">
    <property type="entry name" value="G PROTEIN-COUPLED RECEPTOR-RELATED"/>
    <property type="match status" value="1"/>
</dbReference>
<feature type="region of interest" description="Disordered" evidence="8">
    <location>
        <begin position="1797"/>
        <end position="1838"/>
    </location>
</feature>
<feature type="compositionally biased region" description="Low complexity" evidence="8">
    <location>
        <begin position="2617"/>
        <end position="2628"/>
    </location>
</feature>
<name>A0AAD3HG92_9CHLO</name>
<keyword evidence="7" id="KW-0998">Cell outer membrane</keyword>
<feature type="compositionally biased region" description="Pro residues" evidence="8">
    <location>
        <begin position="212"/>
        <end position="227"/>
    </location>
</feature>
<evidence type="ECO:0000256" key="2">
    <source>
        <dbReference type="ARBA" id="ARBA00004442"/>
    </source>
</evidence>
<evidence type="ECO:0000256" key="4">
    <source>
        <dbReference type="ARBA" id="ARBA00022525"/>
    </source>
</evidence>
<keyword evidence="5 10" id="KW-0732">Signal</keyword>
<dbReference type="PANTHER" id="PTHR11319:SF35">
    <property type="entry name" value="OUTER MEMBRANE PROTEIN PMPC-RELATED"/>
    <property type="match status" value="1"/>
</dbReference>
<feature type="compositionally biased region" description="Polar residues" evidence="8">
    <location>
        <begin position="2576"/>
        <end position="2591"/>
    </location>
</feature>
<feature type="transmembrane region" description="Helical" evidence="9">
    <location>
        <begin position="2360"/>
        <end position="2379"/>
    </location>
</feature>
<comment type="subcellular location">
    <subcellularLocation>
        <location evidence="1">Cell envelope</location>
    </subcellularLocation>
    <subcellularLocation>
        <location evidence="2">Cell outer membrane</location>
    </subcellularLocation>
    <subcellularLocation>
        <location evidence="3">Secreted</location>
    </subcellularLocation>
</comment>
<feature type="compositionally biased region" description="Basic residues" evidence="8">
    <location>
        <begin position="1812"/>
        <end position="1822"/>
    </location>
</feature>
<dbReference type="GO" id="GO:0005576">
    <property type="term" value="C:extracellular region"/>
    <property type="evidence" value="ECO:0007669"/>
    <property type="project" value="UniProtKB-SubCell"/>
</dbReference>
<feature type="transmembrane region" description="Helical" evidence="9">
    <location>
        <begin position="2422"/>
        <end position="2444"/>
    </location>
</feature>
<evidence type="ECO:0000256" key="8">
    <source>
        <dbReference type="SAM" id="MobiDB-lite"/>
    </source>
</evidence>
<keyword evidence="9" id="KW-0812">Transmembrane</keyword>
<evidence type="ECO:0000256" key="7">
    <source>
        <dbReference type="ARBA" id="ARBA00023237"/>
    </source>
</evidence>
<evidence type="ECO:0000256" key="10">
    <source>
        <dbReference type="SAM" id="SignalP"/>
    </source>
</evidence>
<evidence type="ECO:0000256" key="6">
    <source>
        <dbReference type="ARBA" id="ARBA00023136"/>
    </source>
</evidence>
<dbReference type="Proteomes" id="UP001054857">
    <property type="component" value="Unassembled WGS sequence"/>
</dbReference>
<dbReference type="InterPro" id="IPR003368">
    <property type="entry name" value="POMP_repeat"/>
</dbReference>
<evidence type="ECO:0000256" key="5">
    <source>
        <dbReference type="ARBA" id="ARBA00022729"/>
    </source>
</evidence>
<accession>A0AAD3HG92</accession>
<dbReference type="NCBIfam" id="TIGR01376">
    <property type="entry name" value="POMP_repeat"/>
    <property type="match status" value="1"/>
</dbReference>
<organism evidence="11 12">
    <name type="scientific">Astrephomene gubernaculifera</name>
    <dbReference type="NCBI Taxonomy" id="47775"/>
    <lineage>
        <taxon>Eukaryota</taxon>
        <taxon>Viridiplantae</taxon>
        <taxon>Chlorophyta</taxon>
        <taxon>core chlorophytes</taxon>
        <taxon>Chlorophyceae</taxon>
        <taxon>CS clade</taxon>
        <taxon>Chlamydomonadales</taxon>
        <taxon>Astrephomenaceae</taxon>
        <taxon>Astrephomene</taxon>
    </lineage>
</organism>
<reference evidence="11 12" key="1">
    <citation type="journal article" date="2021" name="Sci. Rep.">
        <title>Genome sequencing of the multicellular alga Astrephomene provides insights into convergent evolution of germ-soma differentiation.</title>
        <authorList>
            <person name="Yamashita S."/>
            <person name="Yamamoto K."/>
            <person name="Matsuzaki R."/>
            <person name="Suzuki S."/>
            <person name="Yamaguchi H."/>
            <person name="Hirooka S."/>
            <person name="Minakuchi Y."/>
            <person name="Miyagishima S."/>
            <person name="Kawachi M."/>
            <person name="Toyoda A."/>
            <person name="Nozaki H."/>
        </authorList>
    </citation>
    <scope>NUCLEOTIDE SEQUENCE [LARGE SCALE GENOMIC DNA]</scope>
    <source>
        <strain evidence="11 12">NIES-4017</strain>
    </source>
</reference>
<evidence type="ECO:0008006" key="13">
    <source>
        <dbReference type="Google" id="ProtNLM"/>
    </source>
</evidence>
<comment type="caution">
    <text evidence="11">The sequence shown here is derived from an EMBL/GenBank/DDBJ whole genome shotgun (WGS) entry which is preliminary data.</text>
</comment>
<evidence type="ECO:0000256" key="9">
    <source>
        <dbReference type="SAM" id="Phobius"/>
    </source>
</evidence>
<dbReference type="InterPro" id="IPR006626">
    <property type="entry name" value="PbH1"/>
</dbReference>
<feature type="region of interest" description="Disordered" evidence="8">
    <location>
        <begin position="2617"/>
        <end position="2711"/>
    </location>
</feature>
<keyword evidence="4" id="KW-0964">Secreted</keyword>
<feature type="transmembrane region" description="Helical" evidence="9">
    <location>
        <begin position="2210"/>
        <end position="2227"/>
    </location>
</feature>
<evidence type="ECO:0000313" key="11">
    <source>
        <dbReference type="EMBL" id="GFR39712.1"/>
    </source>
</evidence>
<dbReference type="Pfam" id="PF02415">
    <property type="entry name" value="Chlam_PMP"/>
    <property type="match status" value="1"/>
</dbReference>
<proteinExistence type="predicted"/>
<dbReference type="SUPFAM" id="SSF51126">
    <property type="entry name" value="Pectin lyase-like"/>
    <property type="match status" value="2"/>
</dbReference>
<keyword evidence="6 9" id="KW-0472">Membrane</keyword>